<dbReference type="NCBIfam" id="NF006619">
    <property type="entry name" value="PRK09186.1"/>
    <property type="match status" value="1"/>
</dbReference>
<evidence type="ECO:0000256" key="2">
    <source>
        <dbReference type="ARBA" id="ARBA00023002"/>
    </source>
</evidence>
<proteinExistence type="inferred from homology"/>
<dbReference type="PRINTS" id="PR00081">
    <property type="entry name" value="GDHRDH"/>
</dbReference>
<comment type="caution">
    <text evidence="3">The sequence shown here is derived from an EMBL/GenBank/DDBJ whole genome shotgun (WGS) entry which is preliminary data.</text>
</comment>
<dbReference type="InterPro" id="IPR036291">
    <property type="entry name" value="NAD(P)-bd_dom_sf"/>
</dbReference>
<keyword evidence="2" id="KW-0560">Oxidoreductase</keyword>
<dbReference type="EMBL" id="AAOE01000010">
    <property type="protein sequence ID" value="EAR09461.1"/>
    <property type="molecule type" value="Genomic_DNA"/>
</dbReference>
<protein>
    <submittedName>
        <fullName evidence="3">Short-chain alcohol dehydrogenase-like protein</fullName>
    </submittedName>
</protein>
<sequence length="253" mass="27993">MSKVIVLTGAAGLIGRTFSEYLLTKDYRLVLADINVDALRQQSESLSLKGFSQHIICEFDATDKLSVESLLVSAIDAFGQVNGLINNIYPRNREYGRSLFEVSYDSFTENVSLNLGGYFLCSQVFAKHFMDHGGGSMVNVASIYGSVAPKFEIYQNTHMTMPVEYSVIKSGVIHLTRYFARYLAGHEVRVNSLSPGGIIDGQPDSFLQAYRSKTLNKGMLDAQDLCGAMEFLVSDRSEYVNGQDLIVDDGFTL</sequence>
<evidence type="ECO:0000313" key="4">
    <source>
        <dbReference type="Proteomes" id="UP000005953"/>
    </source>
</evidence>
<dbReference type="OrthoDB" id="7301144at2"/>
<evidence type="ECO:0000313" key="3">
    <source>
        <dbReference type="EMBL" id="EAR09461.1"/>
    </source>
</evidence>
<dbReference type="STRING" id="314283.MED297_02537"/>
<name>A4BEN4_9GAMM</name>
<dbReference type="RefSeq" id="WP_008047114.1">
    <property type="nucleotide sequence ID" value="NZ_CH724153.1"/>
</dbReference>
<dbReference type="SUPFAM" id="SSF51735">
    <property type="entry name" value="NAD(P)-binding Rossmann-fold domains"/>
    <property type="match status" value="1"/>
</dbReference>
<dbReference type="Proteomes" id="UP000005953">
    <property type="component" value="Unassembled WGS sequence"/>
</dbReference>
<dbReference type="PANTHER" id="PTHR42760:SF133">
    <property type="entry name" value="3-OXOACYL-[ACYL-CARRIER-PROTEIN] REDUCTASE"/>
    <property type="match status" value="1"/>
</dbReference>
<evidence type="ECO:0000256" key="1">
    <source>
        <dbReference type="ARBA" id="ARBA00006484"/>
    </source>
</evidence>
<accession>A4BEN4</accession>
<dbReference type="InterPro" id="IPR002347">
    <property type="entry name" value="SDR_fam"/>
</dbReference>
<reference evidence="3 4" key="1">
    <citation type="submission" date="2006-02" db="EMBL/GenBank/DDBJ databases">
        <authorList>
            <person name="Pinhassi J."/>
            <person name="Pedros-Alio C."/>
            <person name="Ferriera S."/>
            <person name="Johnson J."/>
            <person name="Kravitz S."/>
            <person name="Halpern A."/>
            <person name="Remington K."/>
            <person name="Beeson K."/>
            <person name="Tran B."/>
            <person name="Rogers Y.-H."/>
            <person name="Friedman R."/>
            <person name="Venter J.C."/>
        </authorList>
    </citation>
    <scope>NUCLEOTIDE SEQUENCE [LARGE SCALE GENOMIC DNA]</scope>
    <source>
        <strain evidence="3 4">MED297</strain>
    </source>
</reference>
<dbReference type="Pfam" id="PF13561">
    <property type="entry name" value="adh_short_C2"/>
    <property type="match status" value="1"/>
</dbReference>
<dbReference type="Gene3D" id="3.40.50.720">
    <property type="entry name" value="NAD(P)-binding Rossmann-like Domain"/>
    <property type="match status" value="1"/>
</dbReference>
<comment type="similarity">
    <text evidence="1">Belongs to the short-chain dehydrogenases/reductases (SDR) family.</text>
</comment>
<gene>
    <name evidence="3" type="ORF">MED297_02537</name>
</gene>
<dbReference type="AlphaFoldDB" id="A4BEN4"/>
<keyword evidence="4" id="KW-1185">Reference proteome</keyword>
<dbReference type="GO" id="GO:0016616">
    <property type="term" value="F:oxidoreductase activity, acting on the CH-OH group of donors, NAD or NADP as acceptor"/>
    <property type="evidence" value="ECO:0007669"/>
    <property type="project" value="TreeGrafter"/>
</dbReference>
<dbReference type="PANTHER" id="PTHR42760">
    <property type="entry name" value="SHORT-CHAIN DEHYDROGENASES/REDUCTASES FAMILY MEMBER"/>
    <property type="match status" value="1"/>
</dbReference>
<dbReference type="HOGENOM" id="CLU_010194_1_1_6"/>
<organism evidence="3 4">
    <name type="scientific">Reinekea blandensis MED297</name>
    <dbReference type="NCBI Taxonomy" id="314283"/>
    <lineage>
        <taxon>Bacteria</taxon>
        <taxon>Pseudomonadati</taxon>
        <taxon>Pseudomonadota</taxon>
        <taxon>Gammaproteobacteria</taxon>
        <taxon>Oceanospirillales</taxon>
        <taxon>Saccharospirillaceae</taxon>
        <taxon>Reinekea</taxon>
    </lineage>
</organism>
<dbReference type="CDD" id="cd08930">
    <property type="entry name" value="SDR_c8"/>
    <property type="match status" value="1"/>
</dbReference>